<dbReference type="RefSeq" id="WP_139000432.1">
    <property type="nucleotide sequence ID" value="NZ_BAABAV010000001.1"/>
</dbReference>
<keyword evidence="4" id="KW-1185">Reference proteome</keyword>
<reference evidence="4" key="1">
    <citation type="journal article" date="2019" name="Int. J. Syst. Evol. Microbiol.">
        <title>The Global Catalogue of Microorganisms (GCM) 10K type strain sequencing project: providing services to taxonomists for standard genome sequencing and annotation.</title>
        <authorList>
            <consortium name="The Broad Institute Genomics Platform"/>
            <consortium name="The Broad Institute Genome Sequencing Center for Infectious Disease"/>
            <person name="Wu L."/>
            <person name="Ma J."/>
        </authorList>
    </citation>
    <scope>NUCLEOTIDE SEQUENCE [LARGE SCALE GENOMIC DNA]</scope>
    <source>
        <strain evidence="4">JCM 17452</strain>
    </source>
</reference>
<evidence type="ECO:0000256" key="1">
    <source>
        <dbReference type="ARBA" id="ARBA00022729"/>
    </source>
</evidence>
<name>A0ABP8ECA3_9FLAO</name>
<gene>
    <name evidence="3" type="ORF">GCM10022257_17740</name>
</gene>
<feature type="domain" description="Secretion system C-terminal sorting" evidence="2">
    <location>
        <begin position="367"/>
        <end position="438"/>
    </location>
</feature>
<proteinExistence type="predicted"/>
<comment type="caution">
    <text evidence="3">The sequence shown here is derived from an EMBL/GenBank/DDBJ whole genome shotgun (WGS) entry which is preliminary data.</text>
</comment>
<organism evidence="3 4">
    <name type="scientific">Hyunsoonleella aestuarii</name>
    <dbReference type="NCBI Taxonomy" id="912802"/>
    <lineage>
        <taxon>Bacteria</taxon>
        <taxon>Pseudomonadati</taxon>
        <taxon>Bacteroidota</taxon>
        <taxon>Flavobacteriia</taxon>
        <taxon>Flavobacteriales</taxon>
        <taxon>Flavobacteriaceae</taxon>
    </lineage>
</organism>
<dbReference type="Pfam" id="PF18962">
    <property type="entry name" value="Por_Secre_tail"/>
    <property type="match status" value="1"/>
</dbReference>
<sequence>MKNLFLIFFTLFVNSIIYTQTVTRISKVENYAYLTAEMRWELDDEETYTYGNEGTKETLLLNRVFETGTGLIDDFRFLKDYNSQNLKIEDIEQFNDEGNWMNDRKLSFTYDLNDRILTRLSQSPNGNDWVNQDLEEYEYVDETTTIFRDYNYENNNWVIRERITTTTNSSGWIEVIEKIDFFSMSTNLVLFERNETILSNGLIDEQINQIWDNGSWLNESRYKAYYNNGLLEKEEVFDWNGAWNITTRINYTRNNTNPKLTKLVLNCQNNMCDENVQQTLLSYYPDGKIEKSFTQIWDDGLENGPDWVDWSESAYVYETNKETITKKAVDFFTGGIFGLSTQTIKYFEEGATFSVTFNSLISSLPHPNPTKDIINLKFKNPINQNTTLEIYSIKGQLIHTTILKPGQISHIIQLNDRNNGIYTLKLRTIKGNEVYKIIKN</sequence>
<dbReference type="InterPro" id="IPR026444">
    <property type="entry name" value="Secre_tail"/>
</dbReference>
<dbReference type="Proteomes" id="UP001500027">
    <property type="component" value="Unassembled WGS sequence"/>
</dbReference>
<dbReference type="EMBL" id="BAABAV010000001">
    <property type="protein sequence ID" value="GAA4269673.1"/>
    <property type="molecule type" value="Genomic_DNA"/>
</dbReference>
<evidence type="ECO:0000313" key="4">
    <source>
        <dbReference type="Proteomes" id="UP001500027"/>
    </source>
</evidence>
<dbReference type="Gene3D" id="2.40.128.720">
    <property type="match status" value="1"/>
</dbReference>
<protein>
    <recommendedName>
        <fullName evidence="2">Secretion system C-terminal sorting domain-containing protein</fullName>
    </recommendedName>
</protein>
<evidence type="ECO:0000313" key="3">
    <source>
        <dbReference type="EMBL" id="GAA4269673.1"/>
    </source>
</evidence>
<accession>A0ABP8ECA3</accession>
<dbReference type="NCBIfam" id="TIGR04183">
    <property type="entry name" value="Por_Secre_tail"/>
    <property type="match status" value="1"/>
</dbReference>
<keyword evidence="1" id="KW-0732">Signal</keyword>
<evidence type="ECO:0000259" key="2">
    <source>
        <dbReference type="Pfam" id="PF18962"/>
    </source>
</evidence>